<proteinExistence type="predicted"/>
<evidence type="ECO:0008006" key="2">
    <source>
        <dbReference type="Google" id="ProtNLM"/>
    </source>
</evidence>
<reference evidence="1" key="2">
    <citation type="journal article" date="2014" name="ISME J.">
        <title>Microbial stratification in low pH oxic and suboxic macroscopic growths along an acid mine drainage.</title>
        <authorList>
            <person name="Mendez-Garcia C."/>
            <person name="Mesa V."/>
            <person name="Sprenger R.R."/>
            <person name="Richter M."/>
            <person name="Diez M.S."/>
            <person name="Solano J."/>
            <person name="Bargiela R."/>
            <person name="Golyshina O.V."/>
            <person name="Manteca A."/>
            <person name="Ramos J.L."/>
            <person name="Gallego J.R."/>
            <person name="Llorente I."/>
            <person name="Martins Dos Santos V.A."/>
            <person name="Jensen O.N."/>
            <person name="Pelaez A.I."/>
            <person name="Sanchez J."/>
            <person name="Ferrer M."/>
        </authorList>
    </citation>
    <scope>NUCLEOTIDE SEQUENCE</scope>
</reference>
<dbReference type="InterPro" id="IPR023974">
    <property type="entry name" value="HxsD"/>
</dbReference>
<dbReference type="EMBL" id="AUZX01009828">
    <property type="protein sequence ID" value="EQD50469.1"/>
    <property type="molecule type" value="Genomic_DNA"/>
</dbReference>
<dbReference type="AlphaFoldDB" id="T1BBV5"/>
<organism evidence="1">
    <name type="scientific">mine drainage metagenome</name>
    <dbReference type="NCBI Taxonomy" id="410659"/>
    <lineage>
        <taxon>unclassified sequences</taxon>
        <taxon>metagenomes</taxon>
        <taxon>ecological metagenomes</taxon>
    </lineage>
</organism>
<sequence length="106" mass="11774">MPKTRALTVDLAVYSLDCIKRSAYRFTDSFALDLRVEGNAALCTLSFDAKTSDEVMDHVAASFQKELLDQDLRATIRAETKEVRNLILAHAFSRTGLIGDEPLPVD</sequence>
<comment type="caution">
    <text evidence="1">The sequence shown here is derived from an EMBL/GenBank/DDBJ whole genome shotgun (WGS) entry which is preliminary data.</text>
</comment>
<name>T1BBV5_9ZZZZ</name>
<protein>
    <recommendedName>
        <fullName evidence="2">His-Xaa-Ser system protein HxsD</fullName>
    </recommendedName>
</protein>
<dbReference type="NCBIfam" id="TIGR03976">
    <property type="entry name" value="chp_LLNDYxLRE"/>
    <property type="match status" value="1"/>
</dbReference>
<gene>
    <name evidence="1" type="ORF">B1A_13437</name>
</gene>
<evidence type="ECO:0000313" key="1">
    <source>
        <dbReference type="EMBL" id="EQD50469.1"/>
    </source>
</evidence>
<accession>T1BBV5</accession>
<reference evidence="1" key="1">
    <citation type="submission" date="2013-08" db="EMBL/GenBank/DDBJ databases">
        <authorList>
            <person name="Mendez C."/>
            <person name="Richter M."/>
            <person name="Ferrer M."/>
            <person name="Sanchez J."/>
        </authorList>
    </citation>
    <scope>NUCLEOTIDE SEQUENCE</scope>
</reference>